<keyword evidence="7" id="KW-1185">Reference proteome</keyword>
<evidence type="ECO:0000259" key="5">
    <source>
        <dbReference type="PROSITE" id="PS50893"/>
    </source>
</evidence>
<evidence type="ECO:0000313" key="6">
    <source>
        <dbReference type="EMBL" id="MBD3846374.1"/>
    </source>
</evidence>
<dbReference type="InterPro" id="IPR003593">
    <property type="entry name" value="AAA+_ATPase"/>
</dbReference>
<dbReference type="RefSeq" id="WP_191124272.1">
    <property type="nucleotide sequence ID" value="NZ_JACXWY010000006.1"/>
</dbReference>
<comment type="similarity">
    <text evidence="1">Belongs to the ABC transporter superfamily.</text>
</comment>
<dbReference type="Gene3D" id="3.40.50.300">
    <property type="entry name" value="P-loop containing nucleotide triphosphate hydrolases"/>
    <property type="match status" value="1"/>
</dbReference>
<organism evidence="6 7">
    <name type="scientific">Bosea spartocytisi</name>
    <dbReference type="NCBI Taxonomy" id="2773451"/>
    <lineage>
        <taxon>Bacteria</taxon>
        <taxon>Pseudomonadati</taxon>
        <taxon>Pseudomonadota</taxon>
        <taxon>Alphaproteobacteria</taxon>
        <taxon>Hyphomicrobiales</taxon>
        <taxon>Boseaceae</taxon>
        <taxon>Bosea</taxon>
    </lineage>
</organism>
<name>A0A927HZL0_9HYPH</name>
<sequence length="264" mass="29204">MSAVDTTPAANRPAALTVNHLSVLFGRGTSALKAVDDVSFTLGHGEAFGLIGESGCGKSTVLRALAGLNSEYGGSISFQDREVPHKRDKAFFRRVQMVFQDPYSSLHPRKMVQNVLAEPLKIHGFDRPQERIDEILTAVGLGPSFRYRFPHELSGGQRQRVAIARALIIEPELLLLDEPTSALDVSVQAEILNLLKQLRRDRDLTYLMVSHDLAVVTHLCERVAMMSEGRILEEMSAADVRAGRAHEPYTREFLEASVGYRPIA</sequence>
<keyword evidence="3" id="KW-0547">Nucleotide-binding</keyword>
<reference evidence="6" key="1">
    <citation type="submission" date="2020-09" db="EMBL/GenBank/DDBJ databases">
        <title>Bosea spartocytisi sp. nov. a root nodule endophyte of Spartocytisus supranubius in the high mountain ecosystem fo the Teide National Park (Canary Islands, Spain).</title>
        <authorList>
            <person name="Pulido-Suarez L."/>
            <person name="Peix A."/>
            <person name="Igual J.M."/>
            <person name="Socas-Perez N."/>
            <person name="Velazquez E."/>
            <person name="Flores-Felix J.D."/>
            <person name="Leon-Barrios M."/>
        </authorList>
    </citation>
    <scope>NUCLEOTIDE SEQUENCE</scope>
    <source>
        <strain evidence="6">SSUT16</strain>
    </source>
</reference>
<dbReference type="AlphaFoldDB" id="A0A927HZL0"/>
<dbReference type="InterPro" id="IPR050319">
    <property type="entry name" value="ABC_transp_ATP-bind"/>
</dbReference>
<dbReference type="InterPro" id="IPR027417">
    <property type="entry name" value="P-loop_NTPase"/>
</dbReference>
<dbReference type="Pfam" id="PF00005">
    <property type="entry name" value="ABC_tran"/>
    <property type="match status" value="1"/>
</dbReference>
<dbReference type="GO" id="GO:0055085">
    <property type="term" value="P:transmembrane transport"/>
    <property type="evidence" value="ECO:0007669"/>
    <property type="project" value="UniProtKB-ARBA"/>
</dbReference>
<proteinExistence type="inferred from homology"/>
<dbReference type="CDD" id="cd03257">
    <property type="entry name" value="ABC_NikE_OppD_transporters"/>
    <property type="match status" value="1"/>
</dbReference>
<evidence type="ECO:0000256" key="3">
    <source>
        <dbReference type="ARBA" id="ARBA00022741"/>
    </source>
</evidence>
<protein>
    <submittedName>
        <fullName evidence="6">ABC transporter ATP-binding protein</fullName>
    </submittedName>
</protein>
<keyword evidence="4 6" id="KW-0067">ATP-binding</keyword>
<comment type="caution">
    <text evidence="6">The sequence shown here is derived from an EMBL/GenBank/DDBJ whole genome shotgun (WGS) entry which is preliminary data.</text>
</comment>
<dbReference type="GO" id="GO:0016887">
    <property type="term" value="F:ATP hydrolysis activity"/>
    <property type="evidence" value="ECO:0007669"/>
    <property type="project" value="InterPro"/>
</dbReference>
<dbReference type="PANTHER" id="PTHR43776">
    <property type="entry name" value="TRANSPORT ATP-BINDING PROTEIN"/>
    <property type="match status" value="1"/>
</dbReference>
<evidence type="ECO:0000256" key="4">
    <source>
        <dbReference type="ARBA" id="ARBA00022840"/>
    </source>
</evidence>
<dbReference type="PROSITE" id="PS00211">
    <property type="entry name" value="ABC_TRANSPORTER_1"/>
    <property type="match status" value="1"/>
</dbReference>
<accession>A0A927HZL0</accession>
<dbReference type="PANTHER" id="PTHR43776:SF7">
    <property type="entry name" value="D,D-DIPEPTIDE TRANSPORT ATP-BINDING PROTEIN DDPF-RELATED"/>
    <property type="match status" value="1"/>
</dbReference>
<dbReference type="GO" id="GO:0005524">
    <property type="term" value="F:ATP binding"/>
    <property type="evidence" value="ECO:0007669"/>
    <property type="project" value="UniProtKB-KW"/>
</dbReference>
<dbReference type="InterPro" id="IPR017871">
    <property type="entry name" value="ABC_transporter-like_CS"/>
</dbReference>
<keyword evidence="2" id="KW-0813">Transport</keyword>
<dbReference type="InterPro" id="IPR003439">
    <property type="entry name" value="ABC_transporter-like_ATP-bd"/>
</dbReference>
<evidence type="ECO:0000256" key="1">
    <source>
        <dbReference type="ARBA" id="ARBA00005417"/>
    </source>
</evidence>
<feature type="domain" description="ABC transporter" evidence="5">
    <location>
        <begin position="18"/>
        <end position="253"/>
    </location>
</feature>
<evidence type="ECO:0000313" key="7">
    <source>
        <dbReference type="Proteomes" id="UP000619295"/>
    </source>
</evidence>
<dbReference type="SUPFAM" id="SSF52540">
    <property type="entry name" value="P-loop containing nucleoside triphosphate hydrolases"/>
    <property type="match status" value="1"/>
</dbReference>
<gene>
    <name evidence="6" type="ORF">IED13_11755</name>
</gene>
<evidence type="ECO:0000256" key="2">
    <source>
        <dbReference type="ARBA" id="ARBA00022448"/>
    </source>
</evidence>
<dbReference type="SMART" id="SM00382">
    <property type="entry name" value="AAA"/>
    <property type="match status" value="1"/>
</dbReference>
<dbReference type="Proteomes" id="UP000619295">
    <property type="component" value="Unassembled WGS sequence"/>
</dbReference>
<dbReference type="EMBL" id="JACXWY010000006">
    <property type="protein sequence ID" value="MBD3846374.1"/>
    <property type="molecule type" value="Genomic_DNA"/>
</dbReference>
<dbReference type="PROSITE" id="PS50893">
    <property type="entry name" value="ABC_TRANSPORTER_2"/>
    <property type="match status" value="1"/>
</dbReference>